<name>A0AAE3ZV75_9ACTN</name>
<feature type="region of interest" description="Disordered" evidence="1">
    <location>
        <begin position="257"/>
        <end position="276"/>
    </location>
</feature>
<feature type="compositionally biased region" description="Basic residues" evidence="1">
    <location>
        <begin position="257"/>
        <end position="267"/>
    </location>
</feature>
<accession>A0AAE3ZV75</accession>
<protein>
    <submittedName>
        <fullName evidence="2">Uncharacterized protein</fullName>
    </submittedName>
</protein>
<keyword evidence="3" id="KW-1185">Reference proteome</keyword>
<gene>
    <name evidence="2" type="ORF">J2S44_006014</name>
</gene>
<evidence type="ECO:0000256" key="1">
    <source>
        <dbReference type="SAM" id="MobiDB-lite"/>
    </source>
</evidence>
<organism evidence="2 3">
    <name type="scientific">Catenuloplanes niger</name>
    <dbReference type="NCBI Taxonomy" id="587534"/>
    <lineage>
        <taxon>Bacteria</taxon>
        <taxon>Bacillati</taxon>
        <taxon>Actinomycetota</taxon>
        <taxon>Actinomycetes</taxon>
        <taxon>Micromonosporales</taxon>
        <taxon>Micromonosporaceae</taxon>
        <taxon>Catenuloplanes</taxon>
    </lineage>
</organism>
<dbReference type="Proteomes" id="UP001183629">
    <property type="component" value="Unassembled WGS sequence"/>
</dbReference>
<reference evidence="2 3" key="1">
    <citation type="submission" date="2023-07" db="EMBL/GenBank/DDBJ databases">
        <title>Sequencing the genomes of 1000 actinobacteria strains.</title>
        <authorList>
            <person name="Klenk H.-P."/>
        </authorList>
    </citation>
    <scope>NUCLEOTIDE SEQUENCE [LARGE SCALE GENOMIC DNA]</scope>
    <source>
        <strain evidence="2 3">DSM 44711</strain>
    </source>
</reference>
<dbReference type="EMBL" id="JAVDYC010000001">
    <property type="protein sequence ID" value="MDR7325764.1"/>
    <property type="molecule type" value="Genomic_DNA"/>
</dbReference>
<sequence>MSGSGSPNHRDTTKPKMRICPLPAAPVPHAPAGTGRRRRSSLHDPKPHDQPPPAPPRHRTPPRHATASRTPSHRALTSTRHLDGLPQHISPRCATSGTHAHRAPAPPTATSSPQRSASDNAPTARHFDTPAHRPPLRRESQQAPLPPRATFGTPTPERAAPPRAARGTPPITGRFHSLLPARHQRAPLPRAPLARHPQHTPRPARCPAARRLRATPAHTPTGSLSGCAPLAARHLHRAPLAARHLHRAPLPARHLHRAPLPARHLHRTPLPAHTTG</sequence>
<feature type="compositionally biased region" description="Basic and acidic residues" evidence="1">
    <location>
        <begin position="125"/>
        <end position="140"/>
    </location>
</feature>
<feature type="compositionally biased region" description="Low complexity" evidence="1">
    <location>
        <begin position="152"/>
        <end position="170"/>
    </location>
</feature>
<evidence type="ECO:0000313" key="3">
    <source>
        <dbReference type="Proteomes" id="UP001183629"/>
    </source>
</evidence>
<proteinExistence type="predicted"/>
<comment type="caution">
    <text evidence="2">The sequence shown here is derived from an EMBL/GenBank/DDBJ whole genome shotgun (WGS) entry which is preliminary data.</text>
</comment>
<feature type="region of interest" description="Disordered" evidence="1">
    <location>
        <begin position="1"/>
        <end position="175"/>
    </location>
</feature>
<evidence type="ECO:0000313" key="2">
    <source>
        <dbReference type="EMBL" id="MDR7325764.1"/>
    </source>
</evidence>
<feature type="compositionally biased region" description="Low complexity" evidence="1">
    <location>
        <begin position="108"/>
        <end position="118"/>
    </location>
</feature>
<dbReference type="AlphaFoldDB" id="A0AAE3ZV75"/>